<comment type="caution">
    <text evidence="1">The sequence shown here is derived from an EMBL/GenBank/DDBJ whole genome shotgun (WGS) entry which is preliminary data.</text>
</comment>
<keyword evidence="2" id="KW-1185">Reference proteome</keyword>
<organism evidence="1 2">
    <name type="scientific">Chryseobacterium koreense CCUG 49689</name>
    <dbReference type="NCBI Taxonomy" id="1304281"/>
    <lineage>
        <taxon>Bacteria</taxon>
        <taxon>Pseudomonadati</taxon>
        <taxon>Bacteroidota</taxon>
        <taxon>Flavobacteriia</taxon>
        <taxon>Flavobacteriales</taxon>
        <taxon>Weeksellaceae</taxon>
        <taxon>Chryseobacterium group</taxon>
        <taxon>Chryseobacterium</taxon>
    </lineage>
</organism>
<proteinExistence type="predicted"/>
<reference evidence="1 2" key="1">
    <citation type="journal article" date="2004" name="Int. J. Syst. Evol. Microbiol.">
        <title>Kaistella koreensis gen. nov., sp. nov., a novel member of the Chryseobacterium-Bergeyella-Riemerella branch.</title>
        <authorList>
            <person name="Kim M.K."/>
            <person name="Im W.T."/>
            <person name="Shin Y.K."/>
            <person name="Lim J.H."/>
            <person name="Kim S.H."/>
            <person name="Lee B.C."/>
            <person name="Park M.Y."/>
            <person name="Lee K.Y."/>
            <person name="Lee S.T."/>
        </authorList>
    </citation>
    <scope>NUCLEOTIDE SEQUENCE [LARGE SCALE GENOMIC DNA]</scope>
    <source>
        <strain evidence="1 2">CCUG 49689</strain>
    </source>
</reference>
<name>A0A0J7IWE2_9FLAO</name>
<sequence length="104" mass="12372">MLKIKRQCFFQFKYLTQVLVFILKQKNLEMIRNFFQKITRKAKNLLLKYQLADSSKTATPKQPDKKLLPGPTAFFKPFSGRQNHNEHHGLLRGILDPLCRFHHF</sequence>
<evidence type="ECO:0000313" key="1">
    <source>
        <dbReference type="EMBL" id="KMQ70277.1"/>
    </source>
</evidence>
<dbReference type="EMBL" id="LFNG01000023">
    <property type="protein sequence ID" value="KMQ70277.1"/>
    <property type="molecule type" value="Genomic_DNA"/>
</dbReference>
<dbReference type="PATRIC" id="fig|1304281.5.peg.2846"/>
<accession>A0A0J7IWE2</accession>
<evidence type="ECO:0000313" key="2">
    <source>
        <dbReference type="Proteomes" id="UP000035900"/>
    </source>
</evidence>
<dbReference type="Proteomes" id="UP000035900">
    <property type="component" value="Unassembled WGS sequence"/>
</dbReference>
<protein>
    <submittedName>
        <fullName evidence="1">Uncharacterized protein</fullName>
    </submittedName>
</protein>
<dbReference type="AlphaFoldDB" id="A0A0J7IWE2"/>
<gene>
    <name evidence="1" type="ORF">ACM44_13180</name>
</gene>